<dbReference type="InterPro" id="IPR037402">
    <property type="entry name" value="YidZ_PBP2"/>
</dbReference>
<evidence type="ECO:0000256" key="1">
    <source>
        <dbReference type="ARBA" id="ARBA00009437"/>
    </source>
</evidence>
<name>L8JK44_9GAMM</name>
<keyword evidence="3" id="KW-0238">DNA-binding</keyword>
<organism evidence="6 7">
    <name type="scientific">Photobacterium marinum</name>
    <dbReference type="NCBI Taxonomy" id="1056511"/>
    <lineage>
        <taxon>Bacteria</taxon>
        <taxon>Pseudomonadati</taxon>
        <taxon>Pseudomonadota</taxon>
        <taxon>Gammaproteobacteria</taxon>
        <taxon>Vibrionales</taxon>
        <taxon>Vibrionaceae</taxon>
        <taxon>Photobacterium</taxon>
    </lineage>
</organism>
<dbReference type="InterPro" id="IPR050389">
    <property type="entry name" value="LysR-type_TF"/>
</dbReference>
<sequence length="323" mass="36731">MDLIKLSRVSMKHLVTLHVMLDTLSVTVCAERLCQSPSSVSKTLTQLRENLNDELFYRHGNQLVATPLARRLGPTVHQMINEMNQMLTQEAFDPASYEGRFSLAMRESTFELLATKLSARVLEQAPHLRLEIWSRDSMGFDGLSKGQLDFILLPHDRSQPPSCQNNLVWETLLDDEMVCLMNAGHPLAEKELALDDYLSYGHIGIMDQDLSVPFFEMELAQQHRKRRIAISVADFGGAALMCHNSDLLFTCSKKWAQTAMQAKGLITKPLPFNYGEVSYSLVWHQPSMNDPAHRWLYEQIVEVCREELVDEVKGKLQEPSIEA</sequence>
<dbReference type="SUPFAM" id="SSF53850">
    <property type="entry name" value="Periplasmic binding protein-like II"/>
    <property type="match status" value="1"/>
</dbReference>
<comment type="caution">
    <text evidence="6">The sequence shown here is derived from an EMBL/GenBank/DDBJ whole genome shotgun (WGS) entry which is preliminary data.</text>
</comment>
<dbReference type="RefSeq" id="WP_007461388.1">
    <property type="nucleotide sequence ID" value="NZ_AMZO01000001.1"/>
</dbReference>
<keyword evidence="7" id="KW-1185">Reference proteome</keyword>
<evidence type="ECO:0000256" key="4">
    <source>
        <dbReference type="ARBA" id="ARBA00023163"/>
    </source>
</evidence>
<evidence type="ECO:0000256" key="3">
    <source>
        <dbReference type="ARBA" id="ARBA00023125"/>
    </source>
</evidence>
<proteinExistence type="inferred from homology"/>
<dbReference type="Gene3D" id="3.40.190.10">
    <property type="entry name" value="Periplasmic binding protein-like II"/>
    <property type="match status" value="2"/>
</dbReference>
<protein>
    <submittedName>
        <fullName evidence="6">LysR-family transcriptional regulator</fullName>
    </submittedName>
</protein>
<evidence type="ECO:0000313" key="6">
    <source>
        <dbReference type="EMBL" id="ELR67869.1"/>
    </source>
</evidence>
<comment type="similarity">
    <text evidence="1">Belongs to the LysR transcriptional regulatory family.</text>
</comment>
<dbReference type="SUPFAM" id="SSF46785">
    <property type="entry name" value="Winged helix' DNA-binding domain"/>
    <property type="match status" value="1"/>
</dbReference>
<dbReference type="PROSITE" id="PS50931">
    <property type="entry name" value="HTH_LYSR"/>
    <property type="match status" value="1"/>
</dbReference>
<dbReference type="Gene3D" id="1.10.10.10">
    <property type="entry name" value="Winged helix-like DNA-binding domain superfamily/Winged helix DNA-binding domain"/>
    <property type="match status" value="1"/>
</dbReference>
<evidence type="ECO:0000259" key="5">
    <source>
        <dbReference type="PROSITE" id="PS50931"/>
    </source>
</evidence>
<feature type="domain" description="HTH lysR-type" evidence="5">
    <location>
        <begin position="9"/>
        <end position="66"/>
    </location>
</feature>
<reference evidence="6 7" key="1">
    <citation type="submission" date="2012-12" db="EMBL/GenBank/DDBJ databases">
        <title>Genome Assembly of Photobacterium sp. AK15.</title>
        <authorList>
            <person name="Khatri I."/>
            <person name="Vaidya B."/>
            <person name="Srinivas T.N.R."/>
            <person name="Subramanian S."/>
            <person name="Pinnaka A."/>
        </authorList>
    </citation>
    <scope>NUCLEOTIDE SEQUENCE [LARGE SCALE GENOMIC DNA]</scope>
    <source>
        <strain evidence="6 7">AK15</strain>
    </source>
</reference>
<dbReference type="PANTHER" id="PTHR30118:SF12">
    <property type="entry name" value="TRANSCRIPTIONAL REGULATOR LYSR FAMILY"/>
    <property type="match status" value="1"/>
</dbReference>
<dbReference type="OrthoDB" id="6621790at2"/>
<keyword evidence="4" id="KW-0804">Transcription</keyword>
<gene>
    <name evidence="6" type="ORF">C942_00177</name>
</gene>
<dbReference type="Proteomes" id="UP000011134">
    <property type="component" value="Unassembled WGS sequence"/>
</dbReference>
<dbReference type="InterPro" id="IPR000847">
    <property type="entry name" value="LysR_HTH_N"/>
</dbReference>
<dbReference type="Pfam" id="PF03466">
    <property type="entry name" value="LysR_substrate"/>
    <property type="match status" value="1"/>
</dbReference>
<dbReference type="PATRIC" id="fig|1056511.3.peg.181"/>
<dbReference type="CDD" id="cd08417">
    <property type="entry name" value="PBP2_Nitroaromatics_like"/>
    <property type="match status" value="1"/>
</dbReference>
<accession>L8JK44</accession>
<dbReference type="GO" id="GO:0003700">
    <property type="term" value="F:DNA-binding transcription factor activity"/>
    <property type="evidence" value="ECO:0007669"/>
    <property type="project" value="InterPro"/>
</dbReference>
<evidence type="ECO:0000256" key="2">
    <source>
        <dbReference type="ARBA" id="ARBA00023015"/>
    </source>
</evidence>
<dbReference type="Pfam" id="PF00126">
    <property type="entry name" value="HTH_1"/>
    <property type="match status" value="1"/>
</dbReference>
<dbReference type="PANTHER" id="PTHR30118">
    <property type="entry name" value="HTH-TYPE TRANSCRIPTIONAL REGULATOR LEUO-RELATED"/>
    <property type="match status" value="1"/>
</dbReference>
<dbReference type="GO" id="GO:0003677">
    <property type="term" value="F:DNA binding"/>
    <property type="evidence" value="ECO:0007669"/>
    <property type="project" value="UniProtKB-KW"/>
</dbReference>
<dbReference type="InterPro" id="IPR036388">
    <property type="entry name" value="WH-like_DNA-bd_sf"/>
</dbReference>
<dbReference type="InterPro" id="IPR005119">
    <property type="entry name" value="LysR_subst-bd"/>
</dbReference>
<evidence type="ECO:0000313" key="7">
    <source>
        <dbReference type="Proteomes" id="UP000011134"/>
    </source>
</evidence>
<keyword evidence="2" id="KW-0805">Transcription regulation</keyword>
<dbReference type="AlphaFoldDB" id="L8JK44"/>
<dbReference type="EMBL" id="AMZO01000001">
    <property type="protein sequence ID" value="ELR67869.1"/>
    <property type="molecule type" value="Genomic_DNA"/>
</dbReference>
<dbReference type="InterPro" id="IPR036390">
    <property type="entry name" value="WH_DNA-bd_sf"/>
</dbReference>